<dbReference type="Pfam" id="PF22784">
    <property type="entry name" value="PTP-SAK"/>
    <property type="match status" value="1"/>
</dbReference>
<name>A0ABW0Z9E5_9ACTN</name>
<dbReference type="PROSITE" id="PS50056">
    <property type="entry name" value="TYR_PHOSPHATASE_2"/>
    <property type="match status" value="1"/>
</dbReference>
<organism evidence="3 4">
    <name type="scientific">Streptomyces gamaensis</name>
    <dbReference type="NCBI Taxonomy" id="1763542"/>
    <lineage>
        <taxon>Bacteria</taxon>
        <taxon>Bacillati</taxon>
        <taxon>Actinomycetota</taxon>
        <taxon>Actinomycetes</taxon>
        <taxon>Kitasatosporales</taxon>
        <taxon>Streptomycetaceae</taxon>
        <taxon>Streptomyces</taxon>
    </lineage>
</organism>
<keyword evidence="4" id="KW-1185">Reference proteome</keyword>
<proteinExistence type="predicted"/>
<feature type="domain" description="Tyrosine specific protein phosphatases" evidence="2">
    <location>
        <begin position="94"/>
        <end position="137"/>
    </location>
</feature>
<dbReference type="InterPro" id="IPR057023">
    <property type="entry name" value="PTP-SAK"/>
</dbReference>
<dbReference type="Proteomes" id="UP001596083">
    <property type="component" value="Unassembled WGS sequence"/>
</dbReference>
<dbReference type="InterPro" id="IPR000387">
    <property type="entry name" value="Tyr_Pase_dom"/>
</dbReference>
<evidence type="ECO:0000256" key="1">
    <source>
        <dbReference type="ARBA" id="ARBA00022801"/>
    </source>
</evidence>
<accession>A0ABW0Z9E5</accession>
<protein>
    <submittedName>
        <fullName evidence="3">Protein phosphatase</fullName>
    </submittedName>
</protein>
<evidence type="ECO:0000313" key="4">
    <source>
        <dbReference type="Proteomes" id="UP001596083"/>
    </source>
</evidence>
<comment type="caution">
    <text evidence="3">The sequence shown here is derived from an EMBL/GenBank/DDBJ whole genome shotgun (WGS) entry which is preliminary data.</text>
</comment>
<evidence type="ECO:0000313" key="3">
    <source>
        <dbReference type="EMBL" id="MFC5724492.1"/>
    </source>
</evidence>
<dbReference type="SUPFAM" id="SSF52799">
    <property type="entry name" value="(Phosphotyrosine protein) phosphatases II"/>
    <property type="match status" value="1"/>
</dbReference>
<dbReference type="EMBL" id="JBHSPB010000029">
    <property type="protein sequence ID" value="MFC5724492.1"/>
    <property type="molecule type" value="Genomic_DNA"/>
</dbReference>
<reference evidence="4" key="1">
    <citation type="journal article" date="2019" name="Int. J. Syst. Evol. Microbiol.">
        <title>The Global Catalogue of Microorganisms (GCM) 10K type strain sequencing project: providing services to taxonomists for standard genome sequencing and annotation.</title>
        <authorList>
            <consortium name="The Broad Institute Genomics Platform"/>
            <consortium name="The Broad Institute Genome Sequencing Center for Infectious Disease"/>
            <person name="Wu L."/>
            <person name="Ma J."/>
        </authorList>
    </citation>
    <scope>NUCLEOTIDE SEQUENCE [LARGE SCALE GENOMIC DNA]</scope>
    <source>
        <strain evidence="4">CGMCC 4.7304</strain>
    </source>
</reference>
<dbReference type="RefSeq" id="WP_390320955.1">
    <property type="nucleotide sequence ID" value="NZ_JBHSPB010000029.1"/>
</dbReference>
<keyword evidence="1" id="KW-0378">Hydrolase</keyword>
<gene>
    <name evidence="3" type="ORF">ACFP1Z_30490</name>
</gene>
<dbReference type="InterPro" id="IPR029021">
    <property type="entry name" value="Prot-tyrosine_phosphatase-like"/>
</dbReference>
<evidence type="ECO:0000259" key="2">
    <source>
        <dbReference type="PROSITE" id="PS50056"/>
    </source>
</evidence>
<sequence>MARADGPPGRYGERVNETWDSEGPGVLRLPSGRLVRGRALRRPLPPGPVPGYAVHLLGKRPPDVPWEADWLLWPDFRLPGDPVRARAVLTGAWERAAGERVEVACGGGRGRTGTALACLAVLDGVPAERAVEFVRRHYDARAVETPWQKRYVRRFAA</sequence>
<dbReference type="Gene3D" id="3.90.190.10">
    <property type="entry name" value="Protein tyrosine phosphatase superfamily"/>
    <property type="match status" value="1"/>
</dbReference>